<proteinExistence type="predicted"/>
<organism evidence="1 2">
    <name type="scientific">Segatella copri</name>
    <dbReference type="NCBI Taxonomy" id="165179"/>
    <lineage>
        <taxon>Bacteria</taxon>
        <taxon>Pseudomonadati</taxon>
        <taxon>Bacteroidota</taxon>
        <taxon>Bacteroidia</taxon>
        <taxon>Bacteroidales</taxon>
        <taxon>Prevotellaceae</taxon>
        <taxon>Segatella</taxon>
    </lineage>
</organism>
<dbReference type="RefSeq" id="WP_118201617.1">
    <property type="nucleotide sequence ID" value="NZ_QRIE01000064.1"/>
</dbReference>
<dbReference type="Proteomes" id="UP000286501">
    <property type="component" value="Unassembled WGS sequence"/>
</dbReference>
<protein>
    <recommendedName>
        <fullName evidence="3">HNH endonuclease</fullName>
    </recommendedName>
</protein>
<sequence length="142" mass="16653">MSNFSDEIVDKVWRKGRTLDGWNSDEYRLDAAGAIMVKSHRGTDDIYDWEIDHVLPKAKMQEFGIPEEKWDDIENLRPFNAKNNNRKSDDYPEYTRALVFDEAQRRNVESEIGKVVNEDVQRQINSHYGLRLRVVLGDHSLD</sequence>
<dbReference type="EMBL" id="QRIN01000080">
    <property type="protein sequence ID" value="RHG62752.1"/>
    <property type="molecule type" value="Genomic_DNA"/>
</dbReference>
<reference evidence="1 2" key="1">
    <citation type="submission" date="2018-08" db="EMBL/GenBank/DDBJ databases">
        <title>A genome reference for cultivated species of the human gut microbiota.</title>
        <authorList>
            <person name="Zou Y."/>
            <person name="Xue W."/>
            <person name="Luo G."/>
        </authorList>
    </citation>
    <scope>NUCLEOTIDE SEQUENCE [LARGE SCALE GENOMIC DNA]</scope>
    <source>
        <strain evidence="1 2">AM22-1</strain>
    </source>
</reference>
<accession>A0A3R6HJR6</accession>
<comment type="caution">
    <text evidence="1">The sequence shown here is derived from an EMBL/GenBank/DDBJ whole genome shotgun (WGS) entry which is preliminary data.</text>
</comment>
<evidence type="ECO:0000313" key="2">
    <source>
        <dbReference type="Proteomes" id="UP000286501"/>
    </source>
</evidence>
<gene>
    <name evidence="1" type="ORF">DW250_13900</name>
</gene>
<evidence type="ECO:0008006" key="3">
    <source>
        <dbReference type="Google" id="ProtNLM"/>
    </source>
</evidence>
<name>A0A3R6HJR6_9BACT</name>
<dbReference type="AlphaFoldDB" id="A0A3R6HJR6"/>
<evidence type="ECO:0000313" key="1">
    <source>
        <dbReference type="EMBL" id="RHG62752.1"/>
    </source>
</evidence>